<dbReference type="AlphaFoldDB" id="A0A8S3QH42"/>
<dbReference type="EMBL" id="CAJPWZ010000542">
    <property type="protein sequence ID" value="CAG2196023.1"/>
    <property type="molecule type" value="Genomic_DNA"/>
</dbReference>
<evidence type="ECO:0000313" key="2">
    <source>
        <dbReference type="EMBL" id="CAG2196023.1"/>
    </source>
</evidence>
<keyword evidence="3" id="KW-1185">Reference proteome</keyword>
<feature type="region of interest" description="Disordered" evidence="1">
    <location>
        <begin position="17"/>
        <end position="72"/>
    </location>
</feature>
<comment type="caution">
    <text evidence="2">The sequence shown here is derived from an EMBL/GenBank/DDBJ whole genome shotgun (WGS) entry which is preliminary data.</text>
</comment>
<reference evidence="2" key="1">
    <citation type="submission" date="2021-03" db="EMBL/GenBank/DDBJ databases">
        <authorList>
            <person name="Bekaert M."/>
        </authorList>
    </citation>
    <scope>NUCLEOTIDE SEQUENCE</scope>
</reference>
<accession>A0A8S3QH42</accession>
<dbReference type="OrthoDB" id="10652482at2759"/>
<feature type="region of interest" description="Disordered" evidence="1">
    <location>
        <begin position="89"/>
        <end position="123"/>
    </location>
</feature>
<sequence>MMKKLIVKLPAFRKSTRLVQNRPNQNQSNGKQTSKERTRQYRQRIQNNQRKLEKVQKKKKNQNEAYKEKQKRKRILDAEFNDDFKIKQRKWKQASRKGRAEQKKKEGCTNTNTETKDPKQSRVINYSSGPALRKRAERARKILPESPTAWASTMKHIIKNATPRRQKGLLEGNTESDISNILNITGAGRPSSHTEKAKRSLAFADDRSIPESIWKNKKTLQQYKTRKAQQVKRLYKIRVLYDSWEPRVERFLEVHSRIMPKTRKTQS</sequence>
<feature type="compositionally biased region" description="Polar residues" evidence="1">
    <location>
        <begin position="17"/>
        <end position="32"/>
    </location>
</feature>
<name>A0A8S3QH42_MYTED</name>
<proteinExistence type="predicted"/>
<organism evidence="2 3">
    <name type="scientific">Mytilus edulis</name>
    <name type="common">Blue mussel</name>
    <dbReference type="NCBI Taxonomy" id="6550"/>
    <lineage>
        <taxon>Eukaryota</taxon>
        <taxon>Metazoa</taxon>
        <taxon>Spiralia</taxon>
        <taxon>Lophotrochozoa</taxon>
        <taxon>Mollusca</taxon>
        <taxon>Bivalvia</taxon>
        <taxon>Autobranchia</taxon>
        <taxon>Pteriomorphia</taxon>
        <taxon>Mytilida</taxon>
        <taxon>Mytiloidea</taxon>
        <taxon>Mytilidae</taxon>
        <taxon>Mytilinae</taxon>
        <taxon>Mytilus</taxon>
    </lineage>
</organism>
<gene>
    <name evidence="2" type="ORF">MEDL_10916</name>
</gene>
<feature type="compositionally biased region" description="Basic and acidic residues" evidence="1">
    <location>
        <begin position="50"/>
        <end position="68"/>
    </location>
</feature>
<dbReference type="Proteomes" id="UP000683360">
    <property type="component" value="Unassembled WGS sequence"/>
</dbReference>
<evidence type="ECO:0000313" key="3">
    <source>
        <dbReference type="Proteomes" id="UP000683360"/>
    </source>
</evidence>
<feature type="compositionally biased region" description="Basic and acidic residues" evidence="1">
    <location>
        <begin position="98"/>
        <end position="107"/>
    </location>
</feature>
<evidence type="ECO:0000256" key="1">
    <source>
        <dbReference type="SAM" id="MobiDB-lite"/>
    </source>
</evidence>
<protein>
    <submittedName>
        <fullName evidence="2">Uncharacterized protein</fullName>
    </submittedName>
</protein>